<comment type="caution">
    <text evidence="4">The sequence shown here is derived from an EMBL/GenBank/DDBJ whole genome shotgun (WGS) entry which is preliminary data.</text>
</comment>
<proteinExistence type="predicted"/>
<evidence type="ECO:0000256" key="1">
    <source>
        <dbReference type="ARBA" id="ARBA00023002"/>
    </source>
</evidence>
<name>A0ABW2WVP0_9ACTN</name>
<keyword evidence="2 4" id="KW-0503">Monooxygenase</keyword>
<dbReference type="PRINTS" id="PR00420">
    <property type="entry name" value="RNGMNOXGNASE"/>
</dbReference>
<dbReference type="InterPro" id="IPR002938">
    <property type="entry name" value="FAD-bd"/>
</dbReference>
<dbReference type="Proteomes" id="UP001596915">
    <property type="component" value="Unassembled WGS sequence"/>
</dbReference>
<dbReference type="SUPFAM" id="SSF51905">
    <property type="entry name" value="FAD/NAD(P)-binding domain"/>
    <property type="match status" value="1"/>
</dbReference>
<evidence type="ECO:0000313" key="5">
    <source>
        <dbReference type="Proteomes" id="UP001596915"/>
    </source>
</evidence>
<keyword evidence="1" id="KW-0560">Oxidoreductase</keyword>
<dbReference type="NCBIfam" id="NF005313">
    <property type="entry name" value="PRK06847.1"/>
    <property type="match status" value="1"/>
</dbReference>
<dbReference type="GO" id="GO:0004497">
    <property type="term" value="F:monooxygenase activity"/>
    <property type="evidence" value="ECO:0007669"/>
    <property type="project" value="UniProtKB-KW"/>
</dbReference>
<dbReference type="Pfam" id="PF01494">
    <property type="entry name" value="FAD_binding_3"/>
    <property type="match status" value="1"/>
</dbReference>
<gene>
    <name evidence="4" type="ORF">ACFQ2K_18035</name>
</gene>
<evidence type="ECO:0000313" key="4">
    <source>
        <dbReference type="EMBL" id="MFD0624391.1"/>
    </source>
</evidence>
<reference evidence="5" key="1">
    <citation type="journal article" date="2019" name="Int. J. Syst. Evol. Microbiol.">
        <title>The Global Catalogue of Microorganisms (GCM) 10K type strain sequencing project: providing services to taxonomists for standard genome sequencing and annotation.</title>
        <authorList>
            <consortium name="The Broad Institute Genomics Platform"/>
            <consortium name="The Broad Institute Genome Sequencing Center for Infectious Disease"/>
            <person name="Wu L."/>
            <person name="Ma J."/>
        </authorList>
    </citation>
    <scope>NUCLEOTIDE SEQUENCE [LARGE SCALE GENOMIC DNA]</scope>
    <source>
        <strain evidence="5">JCM 12607</strain>
    </source>
</reference>
<dbReference type="InterPro" id="IPR050493">
    <property type="entry name" value="FAD-dep_Monooxygenase_BioMet"/>
</dbReference>
<evidence type="ECO:0000256" key="2">
    <source>
        <dbReference type="ARBA" id="ARBA00023033"/>
    </source>
</evidence>
<protein>
    <submittedName>
        <fullName evidence="4">FAD-dependent monooxygenase</fullName>
    </submittedName>
</protein>
<dbReference type="PANTHER" id="PTHR13789:SF309">
    <property type="entry name" value="PUTATIVE (AFU_ORTHOLOGUE AFUA_6G14510)-RELATED"/>
    <property type="match status" value="1"/>
</dbReference>
<sequence>MATPLRVLIHGGGIGGLTLATALARRGHTVEIAELRDEVDALGVGIIQPSNALHVMREIGVLDDRLAAGFEWEILTIADPAGNTLAEIPQPRMGDAPSNNGIPRPALAQVLNSAAVAAGAKIRFGTTITELTDDGSGVDVTLSDGSSGRWDLVAGFDGIGSPLRTRLYGDRYTPEYTGFANWRVTVPRQPQVRGVVMGTAGKDAKALLTPITEELMYLGAVFAESEDFRPDPERAHEQLTERLAMFSGPVAEALATVTDPASVVYSRISQVTVEEPWHVGRVVLAGDAAHASTPHIAQGAAMAVEDALVLAESLDAGSDVAAALEAWEARRRPRAMWVQAMSRAVLKQETGNETTPEEDELLKVGIPGAAHVLVKPY</sequence>
<dbReference type="PANTHER" id="PTHR13789">
    <property type="entry name" value="MONOOXYGENASE"/>
    <property type="match status" value="1"/>
</dbReference>
<dbReference type="EMBL" id="JBHTGL010000008">
    <property type="protein sequence ID" value="MFD0624391.1"/>
    <property type="molecule type" value="Genomic_DNA"/>
</dbReference>
<dbReference type="InterPro" id="IPR036188">
    <property type="entry name" value="FAD/NAD-bd_sf"/>
</dbReference>
<keyword evidence="5" id="KW-1185">Reference proteome</keyword>
<accession>A0ABW2WVP0</accession>
<organism evidence="4 5">
    <name type="scientific">Streptomyces sanglieri</name>
    <dbReference type="NCBI Taxonomy" id="193460"/>
    <lineage>
        <taxon>Bacteria</taxon>
        <taxon>Bacillati</taxon>
        <taxon>Actinomycetota</taxon>
        <taxon>Actinomycetes</taxon>
        <taxon>Kitasatosporales</taxon>
        <taxon>Streptomycetaceae</taxon>
        <taxon>Streptomyces</taxon>
    </lineage>
</organism>
<feature type="domain" description="FAD-binding" evidence="3">
    <location>
        <begin position="6"/>
        <end position="338"/>
    </location>
</feature>
<evidence type="ECO:0000259" key="3">
    <source>
        <dbReference type="Pfam" id="PF01494"/>
    </source>
</evidence>
<dbReference type="Gene3D" id="3.50.50.60">
    <property type="entry name" value="FAD/NAD(P)-binding domain"/>
    <property type="match status" value="1"/>
</dbReference>